<feature type="compositionally biased region" description="Pro residues" evidence="1">
    <location>
        <begin position="30"/>
        <end position="41"/>
    </location>
</feature>
<evidence type="ECO:0000256" key="1">
    <source>
        <dbReference type="SAM" id="MobiDB-lite"/>
    </source>
</evidence>
<reference evidence="2" key="1">
    <citation type="submission" date="2022-07" db="EMBL/GenBank/DDBJ databases">
        <title>Genome Sequence of Xylaria arbuscula.</title>
        <authorList>
            <person name="Buettner E."/>
        </authorList>
    </citation>
    <scope>NUCLEOTIDE SEQUENCE</scope>
    <source>
        <strain evidence="2">VT107</strain>
    </source>
</reference>
<dbReference type="EMBL" id="JANPWZ010003659">
    <property type="protein sequence ID" value="KAJ3551748.1"/>
    <property type="molecule type" value="Genomic_DNA"/>
</dbReference>
<organism evidence="2 3">
    <name type="scientific">Xylaria arbuscula</name>
    <dbReference type="NCBI Taxonomy" id="114810"/>
    <lineage>
        <taxon>Eukaryota</taxon>
        <taxon>Fungi</taxon>
        <taxon>Dikarya</taxon>
        <taxon>Ascomycota</taxon>
        <taxon>Pezizomycotina</taxon>
        <taxon>Sordariomycetes</taxon>
        <taxon>Xylariomycetidae</taxon>
        <taxon>Xylariales</taxon>
        <taxon>Xylariaceae</taxon>
        <taxon>Xylaria</taxon>
    </lineage>
</organism>
<feature type="compositionally biased region" description="Polar residues" evidence="1">
    <location>
        <begin position="127"/>
        <end position="147"/>
    </location>
</feature>
<comment type="caution">
    <text evidence="2">The sequence shown here is derived from an EMBL/GenBank/DDBJ whole genome shotgun (WGS) entry which is preliminary data.</text>
</comment>
<proteinExistence type="predicted"/>
<evidence type="ECO:0000313" key="2">
    <source>
        <dbReference type="EMBL" id="KAJ3551748.1"/>
    </source>
</evidence>
<dbReference type="Proteomes" id="UP001148614">
    <property type="component" value="Unassembled WGS sequence"/>
</dbReference>
<accession>A0A9W8N361</accession>
<protein>
    <submittedName>
        <fullName evidence="2">Uncharacterized protein</fullName>
    </submittedName>
</protein>
<feature type="region of interest" description="Disordered" evidence="1">
    <location>
        <begin position="76"/>
        <end position="194"/>
    </location>
</feature>
<feature type="region of interest" description="Disordered" evidence="1">
    <location>
        <begin position="1"/>
        <end position="62"/>
    </location>
</feature>
<feature type="compositionally biased region" description="Pro residues" evidence="1">
    <location>
        <begin position="90"/>
        <end position="101"/>
    </location>
</feature>
<sequence length="194" mass="19648">MLQVADARSLQPQSSSSPVVKQQASVPAKPKVPPSLPPRLPPRSGNSTPSPTVAGGLDESQGYLNQGAVNRLGAAGISVPGFGIGVGGRTPPPSLPTPPPLAVSQARAPGHSQTTDGLQARFARMATPSSSHTTANSATETGTQPKSIGQVPSVLGKKKPPPPPPKSKKPVLSGAAENADTPPPIPLATRPRFN</sequence>
<name>A0A9W8N361_9PEZI</name>
<dbReference type="AlphaFoldDB" id="A0A9W8N361"/>
<keyword evidence="3" id="KW-1185">Reference proteome</keyword>
<gene>
    <name evidence="2" type="ORF">NPX13_g11289</name>
</gene>
<feature type="compositionally biased region" description="Low complexity" evidence="1">
    <location>
        <begin position="9"/>
        <end position="29"/>
    </location>
</feature>
<evidence type="ECO:0000313" key="3">
    <source>
        <dbReference type="Proteomes" id="UP001148614"/>
    </source>
</evidence>